<sequence length="455" mass="51024">MPEEQGNQENQEKKWFQALKLEAGRAFLDLHFIEQELSKEKTNTAEIKQKVAELRGHIEELLAQSKENTKEMFENTQRMLAAARETIMTLRAEVDKLTIPPKNWGTFLGTNQEGQPIVFTSGSKRTVNLSPHIELTSLRKGQEVELNEALNIVSVASFDLQGEVARLKDILDENRLVITLRADEERVVEIADSLKGEKFSVGDILRLDPRSDIVLEKLPKAEISELLLEKVPDVTFKSIGGLSDQIEILIEAIEYPALYPQHFKSHKLKPTKGILLYGPPGCGKTLLAKAVANRLAQKFKEQTGDDKIEAYFLNVKGPELLNKFVGETERKLREIFQRAKEKASEGNPVIVFFDELDSLLRTRGSGISSDVESTIVPQFLAELDGVETLKDVIVIGASNRQDLIDPAVLRPGRFDIRIKVGRPSEDGAREIFAVYITQDLPWGNDSNGNPYIGQK</sequence>
<dbReference type="SMART" id="SM00382">
    <property type="entry name" value="AAA"/>
    <property type="match status" value="1"/>
</dbReference>
<dbReference type="Gene3D" id="1.10.8.60">
    <property type="match status" value="1"/>
</dbReference>
<dbReference type="GO" id="GO:0005524">
    <property type="term" value="F:ATP binding"/>
    <property type="evidence" value="ECO:0007669"/>
    <property type="project" value="UniProtKB-KW"/>
</dbReference>
<dbReference type="PROSITE" id="PS00674">
    <property type="entry name" value="AAA"/>
    <property type="match status" value="1"/>
</dbReference>
<keyword evidence="7" id="KW-0647">Proteasome</keyword>
<proteinExistence type="inferred from homology"/>
<dbReference type="GO" id="GO:0016887">
    <property type="term" value="F:ATP hydrolysis activity"/>
    <property type="evidence" value="ECO:0007669"/>
    <property type="project" value="InterPro"/>
</dbReference>
<evidence type="ECO:0000259" key="6">
    <source>
        <dbReference type="SMART" id="SM00382"/>
    </source>
</evidence>
<evidence type="ECO:0000256" key="4">
    <source>
        <dbReference type="RuleBase" id="RU003651"/>
    </source>
</evidence>
<evidence type="ECO:0000256" key="5">
    <source>
        <dbReference type="SAM" id="Coils"/>
    </source>
</evidence>
<feature type="non-terminal residue" evidence="7">
    <location>
        <position position="455"/>
    </location>
</feature>
<organism evidence="7 8">
    <name type="scientific">Candidatus Azambacteria bacterium RIFOXYD1_FULL_42_11</name>
    <dbReference type="NCBI Taxonomy" id="1797310"/>
    <lineage>
        <taxon>Bacteria</taxon>
        <taxon>Candidatus Azamiibacteriota</taxon>
    </lineage>
</organism>
<dbReference type="PANTHER" id="PTHR23077:SF144">
    <property type="entry name" value="PROTEASOME-ASSOCIATED ATPASE"/>
    <property type="match status" value="1"/>
</dbReference>
<dbReference type="Pfam" id="PF00004">
    <property type="entry name" value="AAA"/>
    <property type="match status" value="1"/>
</dbReference>
<dbReference type="NCBIfam" id="TIGR03689">
    <property type="entry name" value="pup_AAA"/>
    <property type="match status" value="1"/>
</dbReference>
<dbReference type="Pfam" id="PF16450">
    <property type="entry name" value="Prot_ATP_ID_OB_C"/>
    <property type="match status" value="1"/>
</dbReference>
<dbReference type="GO" id="GO:0010498">
    <property type="term" value="P:proteasomal protein catabolic process"/>
    <property type="evidence" value="ECO:0007669"/>
    <property type="project" value="InterPro"/>
</dbReference>
<gene>
    <name evidence="7" type="ORF">A2567_02435</name>
</gene>
<keyword evidence="1 4" id="KW-0547">Nucleotide-binding</keyword>
<dbReference type="GO" id="GO:0019941">
    <property type="term" value="P:modification-dependent protein catabolic process"/>
    <property type="evidence" value="ECO:0007669"/>
    <property type="project" value="InterPro"/>
</dbReference>
<protein>
    <submittedName>
        <fullName evidence="7">Proteasome ATPase</fullName>
    </submittedName>
</protein>
<dbReference type="InterPro" id="IPR012340">
    <property type="entry name" value="NA-bd_OB-fold"/>
</dbReference>
<dbReference type="InterPro" id="IPR041626">
    <property type="entry name" value="Prot_ATP_ID_OB_N"/>
</dbReference>
<dbReference type="EMBL" id="MEZA01000024">
    <property type="protein sequence ID" value="OGD42048.1"/>
    <property type="molecule type" value="Genomic_DNA"/>
</dbReference>
<dbReference type="InterPro" id="IPR003960">
    <property type="entry name" value="ATPase_AAA_CS"/>
</dbReference>
<evidence type="ECO:0000313" key="8">
    <source>
        <dbReference type="Proteomes" id="UP000178974"/>
    </source>
</evidence>
<evidence type="ECO:0000256" key="3">
    <source>
        <dbReference type="ARBA" id="ARBA00023054"/>
    </source>
</evidence>
<dbReference type="Gene3D" id="3.40.50.300">
    <property type="entry name" value="P-loop containing nucleotide triphosphate hydrolases"/>
    <property type="match status" value="1"/>
</dbReference>
<dbReference type="PANTHER" id="PTHR23077">
    <property type="entry name" value="AAA-FAMILY ATPASE"/>
    <property type="match status" value="1"/>
</dbReference>
<dbReference type="InterPro" id="IPR050168">
    <property type="entry name" value="AAA_ATPase_domain"/>
</dbReference>
<comment type="caution">
    <text evidence="7">The sequence shown here is derived from an EMBL/GenBank/DDBJ whole genome shotgun (WGS) entry which is preliminary data.</text>
</comment>
<dbReference type="FunFam" id="3.40.50.300:FF:001025">
    <property type="entry name" value="ATPase family, AAA domain-containing 2B"/>
    <property type="match status" value="1"/>
</dbReference>
<feature type="domain" description="AAA+ ATPase" evidence="6">
    <location>
        <begin position="270"/>
        <end position="424"/>
    </location>
</feature>
<dbReference type="InterPro" id="IPR032501">
    <property type="entry name" value="Prot_ATP_ID_OB_2nd"/>
</dbReference>
<dbReference type="InterPro" id="IPR003959">
    <property type="entry name" value="ATPase_AAA_core"/>
</dbReference>
<comment type="similarity">
    <text evidence="4">Belongs to the AAA ATPase family.</text>
</comment>
<evidence type="ECO:0000313" key="7">
    <source>
        <dbReference type="EMBL" id="OGD42048.1"/>
    </source>
</evidence>
<keyword evidence="2 4" id="KW-0067">ATP-binding</keyword>
<dbReference type="SUPFAM" id="SSF52540">
    <property type="entry name" value="P-loop containing nucleoside triphosphate hydrolases"/>
    <property type="match status" value="1"/>
</dbReference>
<name>A0A1F5CGP8_9BACT</name>
<dbReference type="InterPro" id="IPR027417">
    <property type="entry name" value="P-loop_NTPase"/>
</dbReference>
<dbReference type="InterPro" id="IPR003593">
    <property type="entry name" value="AAA+_ATPase"/>
</dbReference>
<dbReference type="InterPro" id="IPR022482">
    <property type="entry name" value="Proteasome_ATPase"/>
</dbReference>
<accession>A0A1F5CGP8</accession>
<feature type="coiled-coil region" evidence="5">
    <location>
        <begin position="44"/>
        <end position="93"/>
    </location>
</feature>
<reference evidence="7 8" key="1">
    <citation type="journal article" date="2016" name="Nat. Commun.">
        <title>Thousands of microbial genomes shed light on interconnected biogeochemical processes in an aquifer system.</title>
        <authorList>
            <person name="Anantharaman K."/>
            <person name="Brown C.T."/>
            <person name="Hug L.A."/>
            <person name="Sharon I."/>
            <person name="Castelle C.J."/>
            <person name="Probst A.J."/>
            <person name="Thomas B.C."/>
            <person name="Singh A."/>
            <person name="Wilkins M.J."/>
            <person name="Karaoz U."/>
            <person name="Brodie E.L."/>
            <person name="Williams K.H."/>
            <person name="Hubbard S.S."/>
            <person name="Banfield J.F."/>
        </authorList>
    </citation>
    <scope>NUCLEOTIDE SEQUENCE [LARGE SCALE GENOMIC DNA]</scope>
</reference>
<evidence type="ECO:0000256" key="2">
    <source>
        <dbReference type="ARBA" id="ARBA00022840"/>
    </source>
</evidence>
<evidence type="ECO:0000256" key="1">
    <source>
        <dbReference type="ARBA" id="ARBA00022741"/>
    </source>
</evidence>
<dbReference type="Gene3D" id="2.40.50.140">
    <property type="entry name" value="Nucleic acid-binding proteins"/>
    <property type="match status" value="2"/>
</dbReference>
<dbReference type="Pfam" id="PF17758">
    <property type="entry name" value="Prot_ATP_ID_OB_N"/>
    <property type="match status" value="1"/>
</dbReference>
<dbReference type="GO" id="GO:0000502">
    <property type="term" value="C:proteasome complex"/>
    <property type="evidence" value="ECO:0007669"/>
    <property type="project" value="UniProtKB-KW"/>
</dbReference>
<keyword evidence="3 5" id="KW-0175">Coiled coil</keyword>
<dbReference type="Proteomes" id="UP000178974">
    <property type="component" value="Unassembled WGS sequence"/>
</dbReference>
<dbReference type="AlphaFoldDB" id="A0A1F5CGP8"/>